<name>A0AA41ZCW4_9SPHN</name>
<reference evidence="10" key="1">
    <citation type="submission" date="2022-06" db="EMBL/GenBank/DDBJ databases">
        <title>Sphingomonas sp. nov. isolated from rhizosphere soil of tomato.</title>
        <authorList>
            <person name="Dong H."/>
            <person name="Gao R."/>
        </authorList>
    </citation>
    <scope>NUCLEOTIDE SEQUENCE</scope>
    <source>
        <strain evidence="10">MMSM24</strain>
    </source>
</reference>
<comment type="function">
    <text evidence="1">Is involved in generating a small heat-stable compound (Nod), an acylated oligomer of N-acetylglucosamine, that stimulates mitosis in various plant protoplasts.</text>
</comment>
<dbReference type="GO" id="GO:0046872">
    <property type="term" value="F:metal ion binding"/>
    <property type="evidence" value="ECO:0007669"/>
    <property type="project" value="UniProtKB-KW"/>
</dbReference>
<keyword evidence="4" id="KW-0479">Metal-binding</keyword>
<dbReference type="Pfam" id="PF01522">
    <property type="entry name" value="Polysacc_deac_1"/>
    <property type="match status" value="1"/>
</dbReference>
<dbReference type="Gene3D" id="3.20.20.370">
    <property type="entry name" value="Glycoside hydrolase/deacetylase"/>
    <property type="match status" value="1"/>
</dbReference>
<dbReference type="AlphaFoldDB" id="A0AA41ZCW4"/>
<evidence type="ECO:0000256" key="3">
    <source>
        <dbReference type="ARBA" id="ARBA00020071"/>
    </source>
</evidence>
<dbReference type="InterPro" id="IPR002509">
    <property type="entry name" value="NODB_dom"/>
</dbReference>
<organism evidence="10 11">
    <name type="scientific">Sphingomonas lycopersici</name>
    <dbReference type="NCBI Taxonomy" id="2951807"/>
    <lineage>
        <taxon>Bacteria</taxon>
        <taxon>Pseudomonadati</taxon>
        <taxon>Pseudomonadota</taxon>
        <taxon>Alphaproteobacteria</taxon>
        <taxon>Sphingomonadales</taxon>
        <taxon>Sphingomonadaceae</taxon>
        <taxon>Sphingomonas</taxon>
    </lineage>
</organism>
<evidence type="ECO:0000313" key="11">
    <source>
        <dbReference type="Proteomes" id="UP001165565"/>
    </source>
</evidence>
<feature type="domain" description="NodB homology" evidence="9">
    <location>
        <begin position="26"/>
        <end position="148"/>
    </location>
</feature>
<feature type="signal peptide" evidence="8">
    <location>
        <begin position="1"/>
        <end position="23"/>
    </location>
</feature>
<evidence type="ECO:0000256" key="7">
    <source>
        <dbReference type="SAM" id="MobiDB-lite"/>
    </source>
</evidence>
<keyword evidence="11" id="KW-1185">Reference proteome</keyword>
<dbReference type="GO" id="GO:0005975">
    <property type="term" value="P:carbohydrate metabolic process"/>
    <property type="evidence" value="ECO:0007669"/>
    <property type="project" value="InterPro"/>
</dbReference>
<dbReference type="EMBL" id="JANFAV010000021">
    <property type="protein sequence ID" value="MCW6537323.1"/>
    <property type="molecule type" value="Genomic_DNA"/>
</dbReference>
<evidence type="ECO:0000259" key="9">
    <source>
        <dbReference type="Pfam" id="PF01522"/>
    </source>
</evidence>
<dbReference type="PANTHER" id="PTHR10587:SF133">
    <property type="entry name" value="CHITIN DEACETYLASE 1-RELATED"/>
    <property type="match status" value="1"/>
</dbReference>
<evidence type="ECO:0000256" key="8">
    <source>
        <dbReference type="SAM" id="SignalP"/>
    </source>
</evidence>
<evidence type="ECO:0000256" key="4">
    <source>
        <dbReference type="ARBA" id="ARBA00022723"/>
    </source>
</evidence>
<dbReference type="Proteomes" id="UP001165565">
    <property type="component" value="Unassembled WGS sequence"/>
</dbReference>
<dbReference type="RefSeq" id="WP_265271305.1">
    <property type="nucleotide sequence ID" value="NZ_JANFAV010000021.1"/>
</dbReference>
<accession>A0AA41ZCW4</accession>
<keyword evidence="8" id="KW-0732">Signal</keyword>
<dbReference type="GO" id="GO:0016810">
    <property type="term" value="F:hydrolase activity, acting on carbon-nitrogen (but not peptide) bonds"/>
    <property type="evidence" value="ECO:0007669"/>
    <property type="project" value="InterPro"/>
</dbReference>
<evidence type="ECO:0000256" key="6">
    <source>
        <dbReference type="ARBA" id="ARBA00032976"/>
    </source>
</evidence>
<dbReference type="SUPFAM" id="SSF88713">
    <property type="entry name" value="Glycoside hydrolase/deacetylase"/>
    <property type="match status" value="1"/>
</dbReference>
<dbReference type="GO" id="GO:0016020">
    <property type="term" value="C:membrane"/>
    <property type="evidence" value="ECO:0007669"/>
    <property type="project" value="TreeGrafter"/>
</dbReference>
<gene>
    <name evidence="10" type="ORF">NEE01_21300</name>
</gene>
<proteinExistence type="inferred from homology"/>
<evidence type="ECO:0000313" key="10">
    <source>
        <dbReference type="EMBL" id="MCW6537323.1"/>
    </source>
</evidence>
<comment type="caution">
    <text evidence="10">The sequence shown here is derived from an EMBL/GenBank/DDBJ whole genome shotgun (WGS) entry which is preliminary data.</text>
</comment>
<evidence type="ECO:0000256" key="1">
    <source>
        <dbReference type="ARBA" id="ARBA00003236"/>
    </source>
</evidence>
<keyword evidence="5" id="KW-0378">Hydrolase</keyword>
<protein>
    <recommendedName>
        <fullName evidence="3">Chitooligosaccharide deacetylase</fullName>
    </recommendedName>
    <alternativeName>
        <fullName evidence="6">Nodulation protein B</fullName>
    </alternativeName>
</protein>
<dbReference type="PANTHER" id="PTHR10587">
    <property type="entry name" value="GLYCOSYL TRANSFERASE-RELATED"/>
    <property type="match status" value="1"/>
</dbReference>
<dbReference type="InterPro" id="IPR011330">
    <property type="entry name" value="Glyco_hydro/deAcase_b/a-brl"/>
</dbReference>
<evidence type="ECO:0000256" key="5">
    <source>
        <dbReference type="ARBA" id="ARBA00022801"/>
    </source>
</evidence>
<evidence type="ECO:0000256" key="2">
    <source>
        <dbReference type="ARBA" id="ARBA00010973"/>
    </source>
</evidence>
<comment type="similarity">
    <text evidence="2">Belongs to the polysaccharide deacetylase family.</text>
</comment>
<sequence length="324" mass="36729">MATSNWARALAALALLAAAPATAREREGQVALTFDDLPALTIESNQGYIDDLNRDLLRKLRENHVPAIGFVNESKAEGAEHDRQVDNLKRWLDAGMLLGNHTFSHSSPNSLGAAAYAADIERGERITRPLMKAHGKKLRWFRHPYLEAGSPLAVRDWINRWLRDHGYRVAPVTIDAEDWEFAEPYDDAIAKHDVARQARIRQTYLAYTAMRIKWSQESAKALFGRDIAHVMLLHCTRLNADTLDALLKLLRAARLRPVTIDQAMRDRAYRTRDTYAEKDGVTWLERWAATLGKTLPSEGDEDPPAEIQAEYDRVDNDRVSPQNK</sequence>
<feature type="region of interest" description="Disordered" evidence="7">
    <location>
        <begin position="294"/>
        <end position="324"/>
    </location>
</feature>
<feature type="chain" id="PRO_5041245411" description="Chitooligosaccharide deacetylase" evidence="8">
    <location>
        <begin position="24"/>
        <end position="324"/>
    </location>
</feature>
<dbReference type="InterPro" id="IPR050248">
    <property type="entry name" value="Polysacc_deacetylase_ArnD"/>
</dbReference>